<dbReference type="CDD" id="cd07067">
    <property type="entry name" value="HP_PGM_like"/>
    <property type="match status" value="1"/>
</dbReference>
<dbReference type="STRING" id="33888.A6122_0494"/>
<proteinExistence type="predicted"/>
<dbReference type="KEGG" id="rtn:A6122_0494"/>
<dbReference type="PANTHER" id="PTHR48100:SF1">
    <property type="entry name" value="HISTIDINE PHOSPHATASE FAMILY PROTEIN-RELATED"/>
    <property type="match status" value="1"/>
</dbReference>
<dbReference type="Gene3D" id="3.40.50.1240">
    <property type="entry name" value="Phosphoglycerate mutase-like"/>
    <property type="match status" value="1"/>
</dbReference>
<dbReference type="InterPro" id="IPR013078">
    <property type="entry name" value="His_Pase_superF_clade-1"/>
</dbReference>
<dbReference type="GO" id="GO:0005737">
    <property type="term" value="C:cytoplasm"/>
    <property type="evidence" value="ECO:0007669"/>
    <property type="project" value="TreeGrafter"/>
</dbReference>
<dbReference type="SMART" id="SM00855">
    <property type="entry name" value="PGAM"/>
    <property type="match status" value="1"/>
</dbReference>
<protein>
    <submittedName>
        <fullName evidence="1">Uncharacterized protein</fullName>
    </submittedName>
</protein>
<accession>A0A160KQ92</accession>
<dbReference type="SUPFAM" id="SSF53254">
    <property type="entry name" value="Phosphoglycerate mutase-like"/>
    <property type="match status" value="1"/>
</dbReference>
<organism evidence="1 2">
    <name type="scientific">Rathayibacter tritici</name>
    <dbReference type="NCBI Taxonomy" id="33888"/>
    <lineage>
        <taxon>Bacteria</taxon>
        <taxon>Bacillati</taxon>
        <taxon>Actinomycetota</taxon>
        <taxon>Actinomycetes</taxon>
        <taxon>Micrococcales</taxon>
        <taxon>Microbacteriaceae</taxon>
        <taxon>Rathayibacter</taxon>
    </lineage>
</organism>
<dbReference type="AlphaFoldDB" id="A0A160KQ92"/>
<dbReference type="Pfam" id="PF00300">
    <property type="entry name" value="His_Phos_1"/>
    <property type="match status" value="1"/>
</dbReference>
<dbReference type="PATRIC" id="fig|33888.3.peg.558"/>
<keyword evidence="2" id="KW-1185">Reference proteome</keyword>
<evidence type="ECO:0000313" key="2">
    <source>
        <dbReference type="Proteomes" id="UP000077071"/>
    </source>
</evidence>
<gene>
    <name evidence="1" type="ORF">A6122_0494</name>
</gene>
<sequence length="208" mass="22567">MTTLILARHGETVWHSENRFAGSSDIALTPRGQDQAATLAAWAVDADLEAVYSSTLVRAVRTAVPAARAAHLELQPDPALVEVDFGRGEGLTTDEMEKRFPDEYHAWVAAPAIQPMPGGESGLDAVARANTSLARIHSEHPDGRVLVVAHGTLLRLLLCAYLGINPETYRHTFPVVDNVSLTTLRWDETGIGLLGYNVPPVQTQRRSS</sequence>
<dbReference type="RefSeq" id="WP_068251242.1">
    <property type="nucleotide sequence ID" value="NZ_CP015515.1"/>
</dbReference>
<dbReference type="InterPro" id="IPR029033">
    <property type="entry name" value="His_PPase_superfam"/>
</dbReference>
<reference evidence="1 2" key="1">
    <citation type="submission" date="2016-05" db="EMBL/GenBank/DDBJ databases">
        <title>Complete genome sequence of Rathayibacter tritici NCPPB 1953.</title>
        <authorList>
            <person name="Park J."/>
            <person name="Lee H.-H."/>
            <person name="Lee S.-W."/>
            <person name="Seo Y.-S."/>
        </authorList>
    </citation>
    <scope>NUCLEOTIDE SEQUENCE [LARGE SCALE GENOMIC DNA]</scope>
    <source>
        <strain evidence="1 2">NCPPB 1953</strain>
    </source>
</reference>
<dbReference type="Proteomes" id="UP000077071">
    <property type="component" value="Chromosome"/>
</dbReference>
<dbReference type="GO" id="GO:0016791">
    <property type="term" value="F:phosphatase activity"/>
    <property type="evidence" value="ECO:0007669"/>
    <property type="project" value="TreeGrafter"/>
</dbReference>
<dbReference type="PANTHER" id="PTHR48100">
    <property type="entry name" value="BROAD-SPECIFICITY PHOSPHATASE YOR283W-RELATED"/>
    <property type="match status" value="1"/>
</dbReference>
<name>A0A160KQ92_9MICO</name>
<dbReference type="EMBL" id="CP015515">
    <property type="protein sequence ID" value="AND15652.1"/>
    <property type="molecule type" value="Genomic_DNA"/>
</dbReference>
<evidence type="ECO:0000313" key="1">
    <source>
        <dbReference type="EMBL" id="AND15652.1"/>
    </source>
</evidence>
<dbReference type="InterPro" id="IPR050275">
    <property type="entry name" value="PGM_Phosphatase"/>
</dbReference>
<dbReference type="OrthoDB" id="4697614at2"/>